<dbReference type="InterPro" id="IPR009000">
    <property type="entry name" value="Transl_B-barrel_sf"/>
</dbReference>
<dbReference type="PROSITE" id="PS01176">
    <property type="entry name" value="IF2"/>
    <property type="match status" value="1"/>
</dbReference>
<organism evidence="11 12">
    <name type="scientific">Rhamnella rubrinervis</name>
    <dbReference type="NCBI Taxonomy" id="2594499"/>
    <lineage>
        <taxon>Eukaryota</taxon>
        <taxon>Viridiplantae</taxon>
        <taxon>Streptophyta</taxon>
        <taxon>Embryophyta</taxon>
        <taxon>Tracheophyta</taxon>
        <taxon>Spermatophyta</taxon>
        <taxon>Magnoliopsida</taxon>
        <taxon>eudicotyledons</taxon>
        <taxon>Gunneridae</taxon>
        <taxon>Pentapetalae</taxon>
        <taxon>rosids</taxon>
        <taxon>fabids</taxon>
        <taxon>Rosales</taxon>
        <taxon>Rhamnaceae</taxon>
        <taxon>rhamnoid group</taxon>
        <taxon>Rhamneae</taxon>
        <taxon>Rhamnella</taxon>
    </lineage>
</organism>
<evidence type="ECO:0000259" key="10">
    <source>
        <dbReference type="PROSITE" id="PS51722"/>
    </source>
</evidence>
<keyword evidence="5" id="KW-0342">GTP-binding</keyword>
<evidence type="ECO:0000256" key="9">
    <source>
        <dbReference type="SAM" id="MobiDB-lite"/>
    </source>
</evidence>
<dbReference type="GO" id="GO:0003924">
    <property type="term" value="F:GTPase activity"/>
    <property type="evidence" value="ECO:0007669"/>
    <property type="project" value="InterPro"/>
</dbReference>
<feature type="compositionally biased region" description="Basic and acidic residues" evidence="9">
    <location>
        <begin position="302"/>
        <end position="313"/>
    </location>
</feature>
<keyword evidence="2" id="KW-0396">Initiation factor</keyword>
<dbReference type="GO" id="GO:0005737">
    <property type="term" value="C:cytoplasm"/>
    <property type="evidence" value="ECO:0007669"/>
    <property type="project" value="TreeGrafter"/>
</dbReference>
<comment type="caution">
    <text evidence="11">The sequence shown here is derived from an EMBL/GenBank/DDBJ whole genome shotgun (WGS) entry which is preliminary data.</text>
</comment>
<dbReference type="InterPro" id="IPR000178">
    <property type="entry name" value="TF_IF2_bacterial-like"/>
</dbReference>
<dbReference type="HAMAP" id="MF_00100_B">
    <property type="entry name" value="IF_2_B"/>
    <property type="match status" value="1"/>
</dbReference>
<proteinExistence type="inferred from homology"/>
<gene>
    <name evidence="11" type="ORF">FNV43_RR15049</name>
</gene>
<evidence type="ECO:0000256" key="2">
    <source>
        <dbReference type="ARBA" id="ARBA00022540"/>
    </source>
</evidence>
<feature type="region of interest" description="Disordered" evidence="9">
    <location>
        <begin position="86"/>
        <end position="113"/>
    </location>
</feature>
<evidence type="ECO:0000313" key="11">
    <source>
        <dbReference type="EMBL" id="KAF3441138.1"/>
    </source>
</evidence>
<dbReference type="AlphaFoldDB" id="A0A8K0E715"/>
<feature type="compositionally biased region" description="Pro residues" evidence="9">
    <location>
        <begin position="254"/>
        <end position="263"/>
    </location>
</feature>
<feature type="compositionally biased region" description="Polar residues" evidence="9">
    <location>
        <begin position="178"/>
        <end position="201"/>
    </location>
</feature>
<feature type="region of interest" description="Disordered" evidence="9">
    <location>
        <begin position="332"/>
        <end position="352"/>
    </location>
</feature>
<keyword evidence="8" id="KW-0175">Coiled coil</keyword>
<reference evidence="11" key="1">
    <citation type="submission" date="2020-03" db="EMBL/GenBank/DDBJ databases">
        <title>A high-quality chromosome-level genome assembly of a woody plant with both climbing and erect habits, Rhamnella rubrinervis.</title>
        <authorList>
            <person name="Lu Z."/>
            <person name="Yang Y."/>
            <person name="Zhu X."/>
            <person name="Sun Y."/>
        </authorList>
    </citation>
    <scope>NUCLEOTIDE SEQUENCE</scope>
    <source>
        <strain evidence="11">BYM</strain>
        <tissue evidence="11">Leaf</tissue>
    </source>
</reference>
<dbReference type="PANTHER" id="PTHR43381:SF5">
    <property type="entry name" value="TR-TYPE G DOMAIN-CONTAINING PROTEIN"/>
    <property type="match status" value="1"/>
</dbReference>
<feature type="compositionally biased region" description="Polar residues" evidence="9">
    <location>
        <begin position="292"/>
        <end position="301"/>
    </location>
</feature>
<dbReference type="GO" id="GO:0003743">
    <property type="term" value="F:translation initiation factor activity"/>
    <property type="evidence" value="ECO:0007669"/>
    <property type="project" value="UniProtKB-KW"/>
</dbReference>
<dbReference type="Pfam" id="PF22042">
    <property type="entry name" value="EF-G_D2"/>
    <property type="match status" value="1"/>
</dbReference>
<dbReference type="FunFam" id="2.40.30.10:FF:000008">
    <property type="entry name" value="Translation initiation factor IF-2"/>
    <property type="match status" value="1"/>
</dbReference>
<dbReference type="SUPFAM" id="SSF52156">
    <property type="entry name" value="Initiation factor IF2/eIF5b, domain 3"/>
    <property type="match status" value="1"/>
</dbReference>
<dbReference type="InterPro" id="IPR036925">
    <property type="entry name" value="TIF_IF2_dom3_sf"/>
</dbReference>
<evidence type="ECO:0000256" key="5">
    <source>
        <dbReference type="ARBA" id="ARBA00023134"/>
    </source>
</evidence>
<dbReference type="Pfam" id="PF04760">
    <property type="entry name" value="IF2_N"/>
    <property type="match status" value="1"/>
</dbReference>
<dbReference type="Gene3D" id="3.40.50.300">
    <property type="entry name" value="P-loop containing nucleotide triphosphate hydrolases"/>
    <property type="match status" value="1"/>
</dbReference>
<evidence type="ECO:0000256" key="8">
    <source>
        <dbReference type="SAM" id="Coils"/>
    </source>
</evidence>
<feature type="region of interest" description="Disordered" evidence="9">
    <location>
        <begin position="158"/>
        <end position="313"/>
    </location>
</feature>
<dbReference type="Proteomes" id="UP000796880">
    <property type="component" value="Unassembled WGS sequence"/>
</dbReference>
<feature type="compositionally biased region" description="Pro residues" evidence="9">
    <location>
        <begin position="335"/>
        <end position="345"/>
    </location>
</feature>
<dbReference type="EMBL" id="VOIH02000007">
    <property type="protein sequence ID" value="KAF3441138.1"/>
    <property type="molecule type" value="Genomic_DNA"/>
</dbReference>
<dbReference type="Gene3D" id="2.40.30.10">
    <property type="entry name" value="Translation factors"/>
    <property type="match status" value="2"/>
</dbReference>
<evidence type="ECO:0000256" key="3">
    <source>
        <dbReference type="ARBA" id="ARBA00022741"/>
    </source>
</evidence>
<evidence type="ECO:0000256" key="6">
    <source>
        <dbReference type="ARBA" id="ARBA00025162"/>
    </source>
</evidence>
<dbReference type="PROSITE" id="PS51722">
    <property type="entry name" value="G_TR_2"/>
    <property type="match status" value="1"/>
</dbReference>
<dbReference type="NCBIfam" id="TIGR00487">
    <property type="entry name" value="IF-2"/>
    <property type="match status" value="1"/>
</dbReference>
<dbReference type="SUPFAM" id="SSF52540">
    <property type="entry name" value="P-loop containing nucleoside triphosphate hydrolases"/>
    <property type="match status" value="1"/>
</dbReference>
<feature type="compositionally biased region" description="Basic and acidic residues" evidence="9">
    <location>
        <begin position="223"/>
        <end position="238"/>
    </location>
</feature>
<keyword evidence="3" id="KW-0547">Nucleotide-binding</keyword>
<evidence type="ECO:0000256" key="4">
    <source>
        <dbReference type="ARBA" id="ARBA00022917"/>
    </source>
</evidence>
<dbReference type="NCBIfam" id="TIGR00231">
    <property type="entry name" value="small_GTP"/>
    <property type="match status" value="1"/>
</dbReference>
<sequence length="1030" mass="110834">MLVVAGSMQGTMASLTSLVSLGSFMVVGSSERCHSLVRRVSLSKRSFRGNRRWHYVSFSVCKYSVTTTDFVAEHDNAVSLDANTYRGSEDASGGTDFVLKPAPKPVLKSSGSKAESLLDMNPLAWDPSSSEDSDDEKLGIEEERNKVIESLGEVLEKAEKLETSKSGEVGSKKDSKSQSKPALSNTSTNSRNPEPLNSMTSRKSKTLKSVWRKGDTVASVQKVVKESSKPNIKTDKETNSGGKIKVESQTVTPLKPPQPPLRPQPKLQVKPSIAPPSVIKKPVILKDVGAASKSSVANETDSSTKSKERKPILIDKFAPKKPVVDPLIAQAVLAPPKPGKGPPPGKFKDEYRKKNVPAGSRRRMVNNDDVDEETSELDVSIRGAATARKGRKWSKASRKAARLQAAKEAAPVKVEILEVGEKGMLIEELSYNLAISEGEILGYLYSKGIKPDGVQTLDRDIVKMVCKEYDVEVLDADSIKVEEMARKKEILDEDDLEKLEKRPPVLTIMGHVDHGKTTLLDYIRKTKVAASEAGGITQGIGAYKVLVPFDGKLQPCVFLDTPGHEAFGAMRARGARVTDIAIIVVAADDGIRPQTNEAIAHAKAAGVPIVIAINKIDRDGANPERVMQELSSIGLMPEDWGGDIPMVQISALKGEKVNDLLETIMLVAELQELKANPHRSARGTVIEAGLDKSKGPFATFIVQNGTLRRGDIVVCGEAFGKVRALFDDDGNRVDEAGPSIPVQVIGLNNVSIAGDEFEVVGSLDIARERAESRAEALRNERISAKAGDGKITLSSLASAVSAGKLTGLDLHQLNVVMKVDLQGSIEAVRQALRDLPQANVTLKFLLEATGDISTSDVDLAVASKAIILGFNVKAPGSVKSYAENKGVEICLYRVIYELIDDVRSAMEGLLEPVEEQVTIGSAEIRAIFSSGSGQVAGCMVMEGKVVTGCGIRVIRKGKVVHTGTLDSLRRVKEIVKEVSNGLECGIGSEDYDDWDVGDTIEAFNVVQKRRTLEEASASMVAALEGVGIEL</sequence>
<feature type="coiled-coil region" evidence="8">
    <location>
        <begin position="760"/>
        <end position="787"/>
    </location>
</feature>
<dbReference type="FunFam" id="3.40.50.10050:FF:000001">
    <property type="entry name" value="Translation initiation factor IF-2"/>
    <property type="match status" value="1"/>
</dbReference>
<dbReference type="Gene3D" id="3.40.50.10050">
    <property type="entry name" value="Translation initiation factor IF- 2, domain 3"/>
    <property type="match status" value="1"/>
</dbReference>
<dbReference type="InterPro" id="IPR053905">
    <property type="entry name" value="EF-G-like_DII"/>
</dbReference>
<dbReference type="InterPro" id="IPR044145">
    <property type="entry name" value="IF2_II"/>
</dbReference>
<dbReference type="CDD" id="cd01887">
    <property type="entry name" value="IF2_eIF5B"/>
    <property type="match status" value="1"/>
</dbReference>
<dbReference type="InterPro" id="IPR006847">
    <property type="entry name" value="IF2_N"/>
</dbReference>
<comment type="function">
    <text evidence="6">One of the essential components for the initiation of protein synthesis. Protects formylmethionyl-tRNA from spontaneous hydrolysis and promotes its binding to the 30S ribosomal subunits. Also involved in the hydrolysis of GTP during the formation of the 70S ribosomal complex.</text>
</comment>
<dbReference type="CDD" id="cd03702">
    <property type="entry name" value="IF2_mtIF2_II"/>
    <property type="match status" value="1"/>
</dbReference>
<dbReference type="InterPro" id="IPR015760">
    <property type="entry name" value="TIF_IF2"/>
</dbReference>
<name>A0A8K0E715_9ROSA</name>
<dbReference type="InterPro" id="IPR027417">
    <property type="entry name" value="P-loop_NTPase"/>
</dbReference>
<dbReference type="FunFam" id="2.40.30.10:FF:000054">
    <property type="entry name" value="Translation initiation factor IF-2"/>
    <property type="match status" value="1"/>
</dbReference>
<dbReference type="Pfam" id="PF00009">
    <property type="entry name" value="GTP_EFTU"/>
    <property type="match status" value="1"/>
</dbReference>
<keyword evidence="4" id="KW-0648">Protein biosynthesis</keyword>
<dbReference type="GO" id="GO:0005525">
    <property type="term" value="F:GTP binding"/>
    <property type="evidence" value="ECO:0007669"/>
    <property type="project" value="UniProtKB-KW"/>
</dbReference>
<evidence type="ECO:0000313" key="12">
    <source>
        <dbReference type="Proteomes" id="UP000796880"/>
    </source>
</evidence>
<dbReference type="InterPro" id="IPR000795">
    <property type="entry name" value="T_Tr_GTP-bd_dom"/>
</dbReference>
<comment type="similarity">
    <text evidence="1">Belongs to the TRAFAC class translation factor GTPase superfamily. Classic translation factor GTPase family. IF-2 subfamily.</text>
</comment>
<evidence type="ECO:0000256" key="1">
    <source>
        <dbReference type="ARBA" id="ARBA00007733"/>
    </source>
</evidence>
<accession>A0A8K0E715</accession>
<evidence type="ECO:0000256" key="7">
    <source>
        <dbReference type="ARBA" id="ARBA00044105"/>
    </source>
</evidence>
<protein>
    <recommendedName>
        <fullName evidence="7">Translation initiation factor IF-2, chloroplastic</fullName>
    </recommendedName>
</protein>
<dbReference type="OrthoDB" id="361630at2759"/>
<feature type="domain" description="Tr-type G" evidence="10">
    <location>
        <begin position="501"/>
        <end position="674"/>
    </location>
</feature>
<dbReference type="Pfam" id="PF11987">
    <property type="entry name" value="IF-2"/>
    <property type="match status" value="1"/>
</dbReference>
<dbReference type="InterPro" id="IPR005225">
    <property type="entry name" value="Small_GTP-bd"/>
</dbReference>
<dbReference type="SUPFAM" id="SSF50447">
    <property type="entry name" value="Translation proteins"/>
    <property type="match status" value="2"/>
</dbReference>
<dbReference type="CDD" id="cd03692">
    <property type="entry name" value="mtIF2_IVc"/>
    <property type="match status" value="1"/>
</dbReference>
<dbReference type="PANTHER" id="PTHR43381">
    <property type="entry name" value="TRANSLATION INITIATION FACTOR IF-2-RELATED"/>
    <property type="match status" value="1"/>
</dbReference>
<keyword evidence="12" id="KW-1185">Reference proteome</keyword>
<feature type="compositionally biased region" description="Basic and acidic residues" evidence="9">
    <location>
        <begin position="158"/>
        <end position="177"/>
    </location>
</feature>
<dbReference type="PRINTS" id="PR00315">
    <property type="entry name" value="ELONGATNFCT"/>
</dbReference>
<dbReference type="InterPro" id="IPR023115">
    <property type="entry name" value="TIF_IF2_dom3"/>
</dbReference>
<dbReference type="FunFam" id="3.40.50.300:FF:000019">
    <property type="entry name" value="Translation initiation factor IF-2"/>
    <property type="match status" value="1"/>
</dbReference>